<dbReference type="EMBL" id="CP035495">
    <property type="protein sequence ID" value="QAY64290.1"/>
    <property type="molecule type" value="Genomic_DNA"/>
</dbReference>
<dbReference type="InterPro" id="IPR037143">
    <property type="entry name" value="4-PPantetheinyl_Trfase_dom_sf"/>
</dbReference>
<proteinExistence type="predicted"/>
<organism evidence="4 5">
    <name type="scientific">Xylanimonas allomyrinae</name>
    <dbReference type="NCBI Taxonomy" id="2509459"/>
    <lineage>
        <taxon>Bacteria</taxon>
        <taxon>Bacillati</taxon>
        <taxon>Actinomycetota</taxon>
        <taxon>Actinomycetes</taxon>
        <taxon>Micrococcales</taxon>
        <taxon>Promicromonosporaceae</taxon>
        <taxon>Xylanimonas</taxon>
    </lineage>
</organism>
<dbReference type="Proteomes" id="UP000291758">
    <property type="component" value="Chromosome"/>
</dbReference>
<dbReference type="InterPro" id="IPR008278">
    <property type="entry name" value="4-PPantetheinyl_Trfase_dom"/>
</dbReference>
<keyword evidence="1 4" id="KW-0808">Transferase</keyword>
<dbReference type="GO" id="GO:0008897">
    <property type="term" value="F:holo-[acyl-carrier-protein] synthase activity"/>
    <property type="evidence" value="ECO:0007669"/>
    <property type="project" value="InterPro"/>
</dbReference>
<feature type="compositionally biased region" description="Basic residues" evidence="2">
    <location>
        <begin position="50"/>
        <end position="64"/>
    </location>
</feature>
<name>A0A4P6EN23_9MICO</name>
<evidence type="ECO:0000313" key="5">
    <source>
        <dbReference type="Proteomes" id="UP000291758"/>
    </source>
</evidence>
<accession>A0A4P6EN23</accession>
<feature type="compositionally biased region" description="Low complexity" evidence="2">
    <location>
        <begin position="14"/>
        <end position="25"/>
    </location>
</feature>
<dbReference type="OrthoDB" id="190168at2"/>
<evidence type="ECO:0000259" key="3">
    <source>
        <dbReference type="Pfam" id="PF01648"/>
    </source>
</evidence>
<dbReference type="SUPFAM" id="SSF56214">
    <property type="entry name" value="4'-phosphopantetheinyl transferase"/>
    <property type="match status" value="1"/>
</dbReference>
<reference evidence="4 5" key="1">
    <citation type="submission" date="2019-01" db="EMBL/GenBank/DDBJ databases">
        <title>Genome sequencing of strain 2JSPR-7.</title>
        <authorList>
            <person name="Heo J."/>
            <person name="Kim S.-J."/>
            <person name="Kim J.-S."/>
            <person name="Hong S.-B."/>
            <person name="Kwon S.-W."/>
        </authorList>
    </citation>
    <scope>NUCLEOTIDE SEQUENCE [LARGE SCALE GENOMIC DNA]</scope>
    <source>
        <strain evidence="4 5">2JSPR-7</strain>
    </source>
</reference>
<dbReference type="Gene3D" id="3.90.470.20">
    <property type="entry name" value="4'-phosphopantetheinyl transferase domain"/>
    <property type="match status" value="2"/>
</dbReference>
<evidence type="ECO:0000313" key="4">
    <source>
        <dbReference type="EMBL" id="QAY64290.1"/>
    </source>
</evidence>
<evidence type="ECO:0000256" key="1">
    <source>
        <dbReference type="ARBA" id="ARBA00022679"/>
    </source>
</evidence>
<dbReference type="GO" id="GO:0000287">
    <property type="term" value="F:magnesium ion binding"/>
    <property type="evidence" value="ECO:0007669"/>
    <property type="project" value="InterPro"/>
</dbReference>
<sequence length="276" mass="28522">MVPRTRHTPAPRVHLPGPHLLPAPARRARRPLGRERLAQRAHPPAGARRAAARRVPRRRGRRPVRVPGPARPPGRGVNGPVLRVATAHGDGGAASRDALRSRLLADVLRQVGVDAPVTLVRRCRVCGSHAHGKPEVAAALAVGVHVSLAHTSARTAVVAATGPVGVDIEDVDAVAAHPVAGVLLSPAEHEAGHPLDAESLTRTWVRKEALLKATGYGLHVPPSAVTLSLPGAGEPRLLGWAGPGAAPVPVAWDEGRCTRAGLPTALTAVVVLAGAP</sequence>
<gene>
    <name evidence="4" type="ORF">ET495_14955</name>
</gene>
<dbReference type="Pfam" id="PF01648">
    <property type="entry name" value="ACPS"/>
    <property type="match status" value="1"/>
</dbReference>
<feature type="domain" description="4'-phosphopantetheinyl transferase" evidence="3">
    <location>
        <begin position="163"/>
        <end position="238"/>
    </location>
</feature>
<dbReference type="AlphaFoldDB" id="A0A4P6EN23"/>
<keyword evidence="5" id="KW-1185">Reference proteome</keyword>
<feature type="region of interest" description="Disordered" evidence="2">
    <location>
        <begin position="1"/>
        <end position="80"/>
    </location>
</feature>
<protein>
    <submittedName>
        <fullName evidence="4">4'-phosphopantetheinyl transferase superfamily protein</fullName>
    </submittedName>
</protein>
<dbReference type="KEGG" id="xyl:ET495_14955"/>
<evidence type="ECO:0000256" key="2">
    <source>
        <dbReference type="SAM" id="MobiDB-lite"/>
    </source>
</evidence>
<feature type="compositionally biased region" description="Low complexity" evidence="2">
    <location>
        <begin position="65"/>
        <end position="80"/>
    </location>
</feature>